<evidence type="ECO:0000256" key="4">
    <source>
        <dbReference type="PIRSR" id="PIRSR000077-4"/>
    </source>
</evidence>
<dbReference type="PRINTS" id="PR00421">
    <property type="entry name" value="THIOREDOXIN"/>
</dbReference>
<feature type="active site" description="Nucleophile" evidence="3">
    <location>
        <position position="35"/>
    </location>
</feature>
<comment type="similarity">
    <text evidence="2">Belongs to the thioredoxin family.</text>
</comment>
<dbReference type="SUPFAM" id="SSF52833">
    <property type="entry name" value="Thioredoxin-like"/>
    <property type="match status" value="1"/>
</dbReference>
<dbReference type="PANTHER" id="PTHR46115">
    <property type="entry name" value="THIOREDOXIN-LIKE PROTEIN 1"/>
    <property type="match status" value="1"/>
</dbReference>
<keyword evidence="7" id="KW-1185">Reference proteome</keyword>
<dbReference type="PROSITE" id="PS51352">
    <property type="entry name" value="THIOREDOXIN_2"/>
    <property type="match status" value="1"/>
</dbReference>
<comment type="caution">
    <text evidence="6">The sequence shown here is derived from an EMBL/GenBank/DDBJ whole genome shotgun (WGS) entry which is preliminary data.</text>
</comment>
<organism evidence="6 7">
    <name type="scientific">Fasciola hepatica</name>
    <name type="common">Liver fluke</name>
    <dbReference type="NCBI Taxonomy" id="6192"/>
    <lineage>
        <taxon>Eukaryota</taxon>
        <taxon>Metazoa</taxon>
        <taxon>Spiralia</taxon>
        <taxon>Lophotrochozoa</taxon>
        <taxon>Platyhelminthes</taxon>
        <taxon>Trematoda</taxon>
        <taxon>Digenea</taxon>
        <taxon>Plagiorchiida</taxon>
        <taxon>Echinostomata</taxon>
        <taxon>Echinostomatoidea</taxon>
        <taxon>Fasciolidae</taxon>
        <taxon>Fasciola</taxon>
    </lineage>
</organism>
<dbReference type="Gene3D" id="3.40.30.10">
    <property type="entry name" value="Glutaredoxin"/>
    <property type="match status" value="1"/>
</dbReference>
<accession>A0A4E0RHU6</accession>
<keyword evidence="4" id="KW-0676">Redox-active center</keyword>
<dbReference type="FunFam" id="3.40.30.10:FF:000245">
    <property type="entry name" value="Thioredoxin"/>
    <property type="match status" value="1"/>
</dbReference>
<dbReference type="InterPro" id="IPR036249">
    <property type="entry name" value="Thioredoxin-like_sf"/>
</dbReference>
<evidence type="ECO:0000259" key="5">
    <source>
        <dbReference type="PROSITE" id="PS51352"/>
    </source>
</evidence>
<name>A0A4E0RHU6_FASHE</name>
<dbReference type="Pfam" id="PF00085">
    <property type="entry name" value="Thioredoxin"/>
    <property type="match status" value="1"/>
</dbReference>
<feature type="active site" description="Nucleophile" evidence="3">
    <location>
        <position position="32"/>
    </location>
</feature>
<evidence type="ECO:0000313" key="7">
    <source>
        <dbReference type="Proteomes" id="UP000230066"/>
    </source>
</evidence>
<feature type="site" description="Contributes to redox potential value" evidence="3">
    <location>
        <position position="33"/>
    </location>
</feature>
<dbReference type="CDD" id="cd02947">
    <property type="entry name" value="TRX_family"/>
    <property type="match status" value="1"/>
</dbReference>
<evidence type="ECO:0000313" key="6">
    <source>
        <dbReference type="EMBL" id="THD27386.1"/>
    </source>
</evidence>
<dbReference type="EMBL" id="JXXN02000439">
    <property type="protein sequence ID" value="THD27386.1"/>
    <property type="molecule type" value="Genomic_DNA"/>
</dbReference>
<feature type="domain" description="Thioredoxin" evidence="5">
    <location>
        <begin position="1"/>
        <end position="105"/>
    </location>
</feature>
<dbReference type="Proteomes" id="UP000230066">
    <property type="component" value="Unassembled WGS sequence"/>
</dbReference>
<reference evidence="6" key="1">
    <citation type="submission" date="2019-03" db="EMBL/GenBank/DDBJ databases">
        <title>Improved annotation for the trematode Fasciola hepatica.</title>
        <authorList>
            <person name="Choi Y.-J."/>
            <person name="Martin J."/>
            <person name="Mitreva M."/>
        </authorList>
    </citation>
    <scope>NUCLEOTIDE SEQUENCE [LARGE SCALE GENOMIC DNA]</scope>
</reference>
<proteinExistence type="inferred from homology"/>
<gene>
    <name evidence="6" type="ORF">D915_001893</name>
</gene>
<dbReference type="InterPro" id="IPR013766">
    <property type="entry name" value="Thioredoxin_domain"/>
</dbReference>
<evidence type="ECO:0000256" key="2">
    <source>
        <dbReference type="PIRNR" id="PIRNR000077"/>
    </source>
</evidence>
<keyword evidence="1 4" id="KW-1015">Disulfide bond</keyword>
<evidence type="ECO:0000256" key="3">
    <source>
        <dbReference type="PIRSR" id="PIRSR000077-1"/>
    </source>
</evidence>
<dbReference type="AlphaFoldDB" id="A0A4E0RHU6"/>
<evidence type="ECO:0000256" key="1">
    <source>
        <dbReference type="ARBA" id="ARBA00023157"/>
    </source>
</evidence>
<sequence>MVLDIANKAQLDNSIAKCLNMLMVIDFNAKWCGPCQEIKPIFSRMENQYPGVKFAEVDVDKNYEAAEAYGIEAIPTFVFLRNGKKIAQFCGAGETCLRNAIERLK</sequence>
<dbReference type="GO" id="GO:0015035">
    <property type="term" value="F:protein-disulfide reductase activity"/>
    <property type="evidence" value="ECO:0007669"/>
    <property type="project" value="InterPro"/>
</dbReference>
<feature type="site" description="Contributes to redox potential value" evidence="3">
    <location>
        <position position="34"/>
    </location>
</feature>
<dbReference type="PIRSF" id="PIRSF000077">
    <property type="entry name" value="Thioredoxin"/>
    <property type="match status" value="1"/>
</dbReference>
<dbReference type="InterPro" id="IPR005746">
    <property type="entry name" value="Thioredoxin"/>
</dbReference>
<feature type="site" description="Deprotonates C-terminal active site Cys" evidence="3">
    <location>
        <position position="26"/>
    </location>
</feature>
<feature type="disulfide bond" description="Redox-active" evidence="4">
    <location>
        <begin position="32"/>
        <end position="35"/>
    </location>
</feature>
<protein>
    <recommendedName>
        <fullName evidence="2">Thioredoxin</fullName>
    </recommendedName>
</protein>